<dbReference type="Proteomes" id="UP001177003">
    <property type="component" value="Chromosome 3"/>
</dbReference>
<evidence type="ECO:0000256" key="6">
    <source>
        <dbReference type="RuleBase" id="RU003435"/>
    </source>
</evidence>
<dbReference type="EMBL" id="OX465079">
    <property type="protein sequence ID" value="CAI9274956.1"/>
    <property type="molecule type" value="Genomic_DNA"/>
</dbReference>
<dbReference type="Pfam" id="PF01432">
    <property type="entry name" value="Peptidase_M3"/>
    <property type="match status" value="1"/>
</dbReference>
<reference evidence="8" key="1">
    <citation type="submission" date="2023-04" db="EMBL/GenBank/DDBJ databases">
        <authorList>
            <person name="Vijverberg K."/>
            <person name="Xiong W."/>
            <person name="Schranz E."/>
        </authorList>
    </citation>
    <scope>NUCLEOTIDE SEQUENCE</scope>
</reference>
<sequence>MGKAIIGYYSYLYARYFASTLWERVCKEDPLSLETGTVIRKKLLQHGGAKDPTQLLNDLAGDGITRSYQNQGHGGGESHKCHRLYSLLVDHHRRLITTSNRLPPTTSEEGKIIYGTPSCAVLCSLLIGSNGRQNHVILGNLVDRFIGWALPLFRNINDGDGTVELAAEGLHEFLNVAEGLNAGDGTATKLSSRLCPTMGKSWRLFLQIKCLILFFHTNLCCLHVLRYSLQIISSDQV</sequence>
<evidence type="ECO:0000256" key="5">
    <source>
        <dbReference type="ARBA" id="ARBA00023049"/>
    </source>
</evidence>
<gene>
    <name evidence="8" type="ORF">LSALG_LOCUS15000</name>
</gene>
<accession>A0AA35YJ45</accession>
<evidence type="ECO:0000256" key="3">
    <source>
        <dbReference type="ARBA" id="ARBA00022801"/>
    </source>
</evidence>
<evidence type="ECO:0000256" key="2">
    <source>
        <dbReference type="ARBA" id="ARBA00022723"/>
    </source>
</evidence>
<evidence type="ECO:0000256" key="4">
    <source>
        <dbReference type="ARBA" id="ARBA00022833"/>
    </source>
</evidence>
<evidence type="ECO:0000313" key="8">
    <source>
        <dbReference type="EMBL" id="CAI9274956.1"/>
    </source>
</evidence>
<dbReference type="GO" id="GO:0046872">
    <property type="term" value="F:metal ion binding"/>
    <property type="evidence" value="ECO:0007669"/>
    <property type="project" value="UniProtKB-UniRule"/>
</dbReference>
<dbReference type="InterPro" id="IPR001567">
    <property type="entry name" value="Pept_M3A_M3B_dom"/>
</dbReference>
<dbReference type="GO" id="GO:0004222">
    <property type="term" value="F:metalloendopeptidase activity"/>
    <property type="evidence" value="ECO:0007669"/>
    <property type="project" value="InterPro"/>
</dbReference>
<keyword evidence="2 6" id="KW-0479">Metal-binding</keyword>
<dbReference type="Gene3D" id="1.10.1370.10">
    <property type="entry name" value="Neurolysin, domain 3"/>
    <property type="match status" value="1"/>
</dbReference>
<dbReference type="GO" id="GO:0006508">
    <property type="term" value="P:proteolysis"/>
    <property type="evidence" value="ECO:0007669"/>
    <property type="project" value="UniProtKB-KW"/>
</dbReference>
<organism evidence="8 9">
    <name type="scientific">Lactuca saligna</name>
    <name type="common">Willowleaf lettuce</name>
    <dbReference type="NCBI Taxonomy" id="75948"/>
    <lineage>
        <taxon>Eukaryota</taxon>
        <taxon>Viridiplantae</taxon>
        <taxon>Streptophyta</taxon>
        <taxon>Embryophyta</taxon>
        <taxon>Tracheophyta</taxon>
        <taxon>Spermatophyta</taxon>
        <taxon>Magnoliopsida</taxon>
        <taxon>eudicotyledons</taxon>
        <taxon>Gunneridae</taxon>
        <taxon>Pentapetalae</taxon>
        <taxon>asterids</taxon>
        <taxon>campanulids</taxon>
        <taxon>Asterales</taxon>
        <taxon>Asteraceae</taxon>
        <taxon>Cichorioideae</taxon>
        <taxon>Cichorieae</taxon>
        <taxon>Lactucinae</taxon>
        <taxon>Lactuca</taxon>
    </lineage>
</organism>
<name>A0AA35YJ45_LACSI</name>
<comment type="similarity">
    <text evidence="6">Belongs to the peptidase M3 family.</text>
</comment>
<evidence type="ECO:0000259" key="7">
    <source>
        <dbReference type="Pfam" id="PF01432"/>
    </source>
</evidence>
<keyword evidence="3 6" id="KW-0378">Hydrolase</keyword>
<keyword evidence="4 6" id="KW-0862">Zinc</keyword>
<evidence type="ECO:0000256" key="1">
    <source>
        <dbReference type="ARBA" id="ARBA00022670"/>
    </source>
</evidence>
<keyword evidence="9" id="KW-1185">Reference proteome</keyword>
<keyword evidence="1 6" id="KW-0645">Protease</keyword>
<dbReference type="SUPFAM" id="SSF55486">
    <property type="entry name" value="Metalloproteases ('zincins'), catalytic domain"/>
    <property type="match status" value="1"/>
</dbReference>
<protein>
    <recommendedName>
        <fullName evidence="7">Peptidase M3A/M3B catalytic domain-containing protein</fullName>
    </recommendedName>
</protein>
<keyword evidence="5 6" id="KW-0482">Metalloprotease</keyword>
<proteinExistence type="inferred from homology"/>
<evidence type="ECO:0000313" key="9">
    <source>
        <dbReference type="Proteomes" id="UP001177003"/>
    </source>
</evidence>
<comment type="cofactor">
    <cofactor evidence="6">
        <name>Zn(2+)</name>
        <dbReference type="ChEBI" id="CHEBI:29105"/>
    </cofactor>
    <text evidence="6">Binds 1 zinc ion.</text>
</comment>
<feature type="domain" description="Peptidase M3A/M3B catalytic" evidence="7">
    <location>
        <begin position="7"/>
        <end position="62"/>
    </location>
</feature>
<dbReference type="InterPro" id="IPR024077">
    <property type="entry name" value="Neurolysin/TOP_dom2"/>
</dbReference>
<dbReference type="AlphaFoldDB" id="A0AA35YJ45"/>